<gene>
    <name evidence="2" type="ORF">GQF03_16490</name>
</gene>
<reference evidence="2 3" key="1">
    <citation type="journal article" date="2014" name="Int. J. Syst. Evol. Microbiol.">
        <title>Sneathiella chungangensis sp. nov., isolated from a marine sand, and emended description of the genus Sneathiella.</title>
        <authorList>
            <person name="Siamphan C."/>
            <person name="Kim H."/>
            <person name="Lee J.S."/>
            <person name="Kim W."/>
        </authorList>
    </citation>
    <scope>NUCLEOTIDE SEQUENCE [LARGE SCALE GENOMIC DNA]</scope>
    <source>
        <strain evidence="2 3">KCTC 32476</strain>
    </source>
</reference>
<dbReference type="EMBL" id="WTVA01000015">
    <property type="protein sequence ID" value="MZR23935.1"/>
    <property type="molecule type" value="Genomic_DNA"/>
</dbReference>
<organism evidence="2 3">
    <name type="scientific">Sneathiella chungangensis</name>
    <dbReference type="NCBI Taxonomy" id="1418234"/>
    <lineage>
        <taxon>Bacteria</taxon>
        <taxon>Pseudomonadati</taxon>
        <taxon>Pseudomonadota</taxon>
        <taxon>Alphaproteobacteria</taxon>
        <taxon>Sneathiellales</taxon>
        <taxon>Sneathiellaceae</taxon>
        <taxon>Sneathiella</taxon>
    </lineage>
</organism>
<dbReference type="AlphaFoldDB" id="A0A845MJS8"/>
<dbReference type="InterPro" id="IPR007560">
    <property type="entry name" value="Restrct_endonuc_IV_Mrr"/>
</dbReference>
<keyword evidence="3" id="KW-1185">Reference proteome</keyword>
<name>A0A845MJS8_9PROT</name>
<sequence length="315" mass="34889">MITGNSIEAKTAKYIKLGEKGSWEASCIEEGVLRLGYYEVPHEMALAGDGDAIRDLFVARGVSAMSARGHARQVLDFYQAGPETIWLTFCNGQLWWCQTASPVDFQGSDREQFPDGSRARRTMAGWSGTSLEGKPLVMNNLSGRLTRVVGYRQTICDVKGVAFDYLLRKINDRNLPEVETAQAIRNDLWQAVVDLIKLLQWKDFELFVELVFSNSGWRRVSATGGAQKTIDLELVLPLTNETAVVQVKSETSQAELEVYIEALAGYRADRAFFAYHTASQGLSSDNSDVMVMDVASLADSAIRTGLVDWLIDRAG</sequence>
<dbReference type="GO" id="GO:0009307">
    <property type="term" value="P:DNA restriction-modification system"/>
    <property type="evidence" value="ECO:0007669"/>
    <property type="project" value="InterPro"/>
</dbReference>
<accession>A0A845MJS8</accession>
<dbReference type="OrthoDB" id="819552at2"/>
<feature type="domain" description="Restriction endonuclease type IV Mrr" evidence="1">
    <location>
        <begin position="199"/>
        <end position="274"/>
    </location>
</feature>
<dbReference type="Proteomes" id="UP000445696">
    <property type="component" value="Unassembled WGS sequence"/>
</dbReference>
<comment type="caution">
    <text evidence="2">The sequence shown here is derived from an EMBL/GenBank/DDBJ whole genome shotgun (WGS) entry which is preliminary data.</text>
</comment>
<evidence type="ECO:0000259" key="1">
    <source>
        <dbReference type="Pfam" id="PF04471"/>
    </source>
</evidence>
<evidence type="ECO:0000313" key="2">
    <source>
        <dbReference type="EMBL" id="MZR23935.1"/>
    </source>
</evidence>
<proteinExistence type="predicted"/>
<dbReference type="GO" id="GO:0004519">
    <property type="term" value="F:endonuclease activity"/>
    <property type="evidence" value="ECO:0007669"/>
    <property type="project" value="InterPro"/>
</dbReference>
<dbReference type="GO" id="GO:0003677">
    <property type="term" value="F:DNA binding"/>
    <property type="evidence" value="ECO:0007669"/>
    <property type="project" value="InterPro"/>
</dbReference>
<dbReference type="Pfam" id="PF04471">
    <property type="entry name" value="Mrr_cat"/>
    <property type="match status" value="1"/>
</dbReference>
<dbReference type="RefSeq" id="WP_161340380.1">
    <property type="nucleotide sequence ID" value="NZ_JBHSDG010000003.1"/>
</dbReference>
<protein>
    <recommendedName>
        <fullName evidence="1">Restriction endonuclease type IV Mrr domain-containing protein</fullName>
    </recommendedName>
</protein>
<evidence type="ECO:0000313" key="3">
    <source>
        <dbReference type="Proteomes" id="UP000445696"/>
    </source>
</evidence>